<evidence type="ECO:0000313" key="11">
    <source>
        <dbReference type="Proteomes" id="UP001055712"/>
    </source>
</evidence>
<dbReference type="GO" id="GO:0016020">
    <property type="term" value="C:membrane"/>
    <property type="evidence" value="ECO:0007669"/>
    <property type="project" value="GOC"/>
</dbReference>
<feature type="transmembrane region" description="Helical" evidence="8">
    <location>
        <begin position="25"/>
        <end position="46"/>
    </location>
</feature>
<protein>
    <recommendedName>
        <fullName evidence="9">Fatty acid hydroxylase domain-containing protein</fullName>
    </recommendedName>
</protein>
<dbReference type="GO" id="GO:0005506">
    <property type="term" value="F:iron ion binding"/>
    <property type="evidence" value="ECO:0007669"/>
    <property type="project" value="InterPro"/>
</dbReference>
<dbReference type="Proteomes" id="UP001055712">
    <property type="component" value="Unassembled WGS sequence"/>
</dbReference>
<keyword evidence="3 8" id="KW-0812">Transmembrane</keyword>
<dbReference type="GO" id="GO:0050479">
    <property type="term" value="F:glyceryl-ether monooxygenase activity"/>
    <property type="evidence" value="ECO:0007669"/>
    <property type="project" value="TreeGrafter"/>
</dbReference>
<keyword evidence="6" id="KW-0443">Lipid metabolism</keyword>
<evidence type="ECO:0000256" key="1">
    <source>
        <dbReference type="ARBA" id="ARBA00004127"/>
    </source>
</evidence>
<dbReference type="Pfam" id="PF04116">
    <property type="entry name" value="FA_hydroxylase"/>
    <property type="match status" value="1"/>
</dbReference>
<evidence type="ECO:0000259" key="9">
    <source>
        <dbReference type="Pfam" id="PF04116"/>
    </source>
</evidence>
<feature type="domain" description="Fatty acid hydroxylase" evidence="9">
    <location>
        <begin position="98"/>
        <end position="228"/>
    </location>
</feature>
<name>A0A9D4TTQ2_CHLVU</name>
<evidence type="ECO:0000256" key="2">
    <source>
        <dbReference type="ARBA" id="ARBA00009324"/>
    </source>
</evidence>
<keyword evidence="5" id="KW-0560">Oxidoreductase</keyword>
<dbReference type="GO" id="GO:0005783">
    <property type="term" value="C:endoplasmic reticulum"/>
    <property type="evidence" value="ECO:0007669"/>
    <property type="project" value="TreeGrafter"/>
</dbReference>
<comment type="similarity">
    <text evidence="2">Belongs to the sterol desaturase family.</text>
</comment>
<keyword evidence="4 8" id="KW-1133">Transmembrane helix</keyword>
<comment type="caution">
    <text evidence="10">The sequence shown here is derived from an EMBL/GenBank/DDBJ whole genome shotgun (WGS) entry which is preliminary data.</text>
</comment>
<dbReference type="AlphaFoldDB" id="A0A9D4TTQ2"/>
<dbReference type="OrthoDB" id="6354873at2759"/>
<dbReference type="GO" id="GO:0006643">
    <property type="term" value="P:membrane lipid metabolic process"/>
    <property type="evidence" value="ECO:0007669"/>
    <property type="project" value="TreeGrafter"/>
</dbReference>
<dbReference type="GO" id="GO:0008610">
    <property type="term" value="P:lipid biosynthetic process"/>
    <property type="evidence" value="ECO:0007669"/>
    <property type="project" value="InterPro"/>
</dbReference>
<feature type="transmembrane region" description="Helical" evidence="8">
    <location>
        <begin position="344"/>
        <end position="365"/>
    </location>
</feature>
<proteinExistence type="inferred from homology"/>
<organism evidence="10 11">
    <name type="scientific">Chlorella vulgaris</name>
    <name type="common">Green alga</name>
    <dbReference type="NCBI Taxonomy" id="3077"/>
    <lineage>
        <taxon>Eukaryota</taxon>
        <taxon>Viridiplantae</taxon>
        <taxon>Chlorophyta</taxon>
        <taxon>core chlorophytes</taxon>
        <taxon>Trebouxiophyceae</taxon>
        <taxon>Chlorellales</taxon>
        <taxon>Chlorellaceae</taxon>
        <taxon>Chlorella clade</taxon>
        <taxon>Chlorella</taxon>
    </lineage>
</organism>
<evidence type="ECO:0000256" key="4">
    <source>
        <dbReference type="ARBA" id="ARBA00022989"/>
    </source>
</evidence>
<dbReference type="InterPro" id="IPR006694">
    <property type="entry name" value="Fatty_acid_hydroxylase"/>
</dbReference>
<sequence length="465" mass="52020">MSANNWFAPERSVPGMTDLTGTLNAIWAGILLTEVVTSIAIGRQVYNLRQCINNLSSWLLTTLYISLVKALLVLPYAWLHNKCTLVQLTPDNSRWVHLAAFVYSDAIFYCGHRLAHECNLMWSAHVVHHSSPDYNYSTGFRASFLEHTLPFMFYWPLALVCPPEVYFFHKFLNQILQLWVHTELITKLPWPIEFILVTPSHHRVHHARNYGRKNFSGLFIIWDRMFGTFQEERTDRKPVYGLNSQPVVQGTYNPLWHQVHHLVATFRLAASGKVSLFTAFYTRTTGPGMINPTTTDKVDEKSKALGKEKAGSAVSISARAAVRHDTPFDPSYPWERRPLGALDLYAAFQFFVLLLPAFVAFIAAIPDLPTVQVLSGAFFTAWTITSTAWLCGAEPRAVRLELARLAVQAGAALFLVQQGTNLPYWGTMMAKGAIGHSCAAATVLLVASRPAQHGPAVSKPVAKIQ</sequence>
<feature type="transmembrane region" description="Helical" evidence="8">
    <location>
        <begin position="371"/>
        <end position="391"/>
    </location>
</feature>
<accession>A0A9D4TTQ2</accession>
<keyword evidence="7 8" id="KW-0472">Membrane</keyword>
<dbReference type="InterPro" id="IPR051689">
    <property type="entry name" value="Sterol_desaturase/TMEM195"/>
</dbReference>
<reference evidence="10" key="1">
    <citation type="journal article" date="2019" name="Plant J.">
        <title>Chlorella vulgaris genome assembly and annotation reveals the molecular basis for metabolic acclimation to high light conditions.</title>
        <authorList>
            <person name="Cecchin M."/>
            <person name="Marcolungo L."/>
            <person name="Rossato M."/>
            <person name="Girolomoni L."/>
            <person name="Cosentino E."/>
            <person name="Cuine S."/>
            <person name="Li-Beisson Y."/>
            <person name="Delledonne M."/>
            <person name="Ballottari M."/>
        </authorList>
    </citation>
    <scope>NUCLEOTIDE SEQUENCE</scope>
    <source>
        <strain evidence="10">211/11P</strain>
    </source>
</reference>
<evidence type="ECO:0000313" key="10">
    <source>
        <dbReference type="EMBL" id="KAI3434461.1"/>
    </source>
</evidence>
<evidence type="ECO:0000256" key="3">
    <source>
        <dbReference type="ARBA" id="ARBA00022692"/>
    </source>
</evidence>
<evidence type="ECO:0000256" key="6">
    <source>
        <dbReference type="ARBA" id="ARBA00023098"/>
    </source>
</evidence>
<comment type="subcellular location">
    <subcellularLocation>
        <location evidence="1">Endomembrane system</location>
        <topology evidence="1">Multi-pass membrane protein</topology>
    </subcellularLocation>
</comment>
<dbReference type="PANTHER" id="PTHR21624">
    <property type="entry name" value="STEROL DESATURASE-RELATED PROTEIN"/>
    <property type="match status" value="1"/>
</dbReference>
<feature type="transmembrane region" description="Helical" evidence="8">
    <location>
        <begin position="58"/>
        <end position="79"/>
    </location>
</feature>
<dbReference type="PANTHER" id="PTHR21624:SF1">
    <property type="entry name" value="ALKYLGLYCEROL MONOOXYGENASE"/>
    <property type="match status" value="1"/>
</dbReference>
<evidence type="ECO:0000256" key="5">
    <source>
        <dbReference type="ARBA" id="ARBA00023002"/>
    </source>
</evidence>
<evidence type="ECO:0000256" key="8">
    <source>
        <dbReference type="SAM" id="Phobius"/>
    </source>
</evidence>
<dbReference type="EMBL" id="SIDB01000003">
    <property type="protein sequence ID" value="KAI3434461.1"/>
    <property type="molecule type" value="Genomic_DNA"/>
</dbReference>
<reference evidence="10" key="2">
    <citation type="submission" date="2020-11" db="EMBL/GenBank/DDBJ databases">
        <authorList>
            <person name="Cecchin M."/>
            <person name="Marcolungo L."/>
            <person name="Rossato M."/>
            <person name="Girolomoni L."/>
            <person name="Cosentino E."/>
            <person name="Cuine S."/>
            <person name="Li-Beisson Y."/>
            <person name="Delledonne M."/>
            <person name="Ballottari M."/>
        </authorList>
    </citation>
    <scope>NUCLEOTIDE SEQUENCE</scope>
    <source>
        <strain evidence="10">211/11P</strain>
        <tissue evidence="10">Whole cell</tissue>
    </source>
</reference>
<keyword evidence="11" id="KW-1185">Reference proteome</keyword>
<gene>
    <name evidence="10" type="ORF">D9Q98_002538</name>
</gene>
<evidence type="ECO:0000256" key="7">
    <source>
        <dbReference type="ARBA" id="ARBA00023136"/>
    </source>
</evidence>